<keyword evidence="3" id="KW-1185">Reference proteome</keyword>
<sequence>MPEPVEMPAPDSTAIRVTSRIQTGTCFGMGKTVRVPDPPELRNLPRATAPTAPGMVDRRGPGWLVSVPGHGTPALRVRGEPFSGQRLLSGASGKLEGVAAVCPDSLDVARSALRGKCDGWCIVDGPVRRSPTRGALLARFGWRRCANRGTPVAPVRLPLPSSPPATRPDENHALRAADLHGTEVSA</sequence>
<protein>
    <submittedName>
        <fullName evidence="2">Uncharacterized protein</fullName>
    </submittedName>
</protein>
<dbReference type="EMBL" id="BONZ01000075">
    <property type="protein sequence ID" value="GIH19002.1"/>
    <property type="molecule type" value="Genomic_DNA"/>
</dbReference>
<gene>
    <name evidence="2" type="ORF">Raf01_71740</name>
</gene>
<evidence type="ECO:0000313" key="3">
    <source>
        <dbReference type="Proteomes" id="UP000642748"/>
    </source>
</evidence>
<accession>A0A8J3VU14</accession>
<comment type="caution">
    <text evidence="2">The sequence shown here is derived from an EMBL/GenBank/DDBJ whole genome shotgun (WGS) entry which is preliminary data.</text>
</comment>
<dbReference type="Proteomes" id="UP000642748">
    <property type="component" value="Unassembled WGS sequence"/>
</dbReference>
<organism evidence="2 3">
    <name type="scientific">Rugosimonospora africana</name>
    <dbReference type="NCBI Taxonomy" id="556532"/>
    <lineage>
        <taxon>Bacteria</taxon>
        <taxon>Bacillati</taxon>
        <taxon>Actinomycetota</taxon>
        <taxon>Actinomycetes</taxon>
        <taxon>Micromonosporales</taxon>
        <taxon>Micromonosporaceae</taxon>
        <taxon>Rugosimonospora</taxon>
    </lineage>
</organism>
<reference evidence="2" key="1">
    <citation type="submission" date="2021-01" db="EMBL/GenBank/DDBJ databases">
        <title>Whole genome shotgun sequence of Rugosimonospora africana NBRC 104875.</title>
        <authorList>
            <person name="Komaki H."/>
            <person name="Tamura T."/>
        </authorList>
    </citation>
    <scope>NUCLEOTIDE SEQUENCE</scope>
    <source>
        <strain evidence="2">NBRC 104875</strain>
    </source>
</reference>
<dbReference type="AlphaFoldDB" id="A0A8J3VU14"/>
<feature type="region of interest" description="Disordered" evidence="1">
    <location>
        <begin position="155"/>
        <end position="186"/>
    </location>
</feature>
<feature type="compositionally biased region" description="Basic and acidic residues" evidence="1">
    <location>
        <begin position="167"/>
        <end position="186"/>
    </location>
</feature>
<proteinExistence type="predicted"/>
<feature type="region of interest" description="Disordered" evidence="1">
    <location>
        <begin position="37"/>
        <end position="57"/>
    </location>
</feature>
<name>A0A8J3VU14_9ACTN</name>
<evidence type="ECO:0000313" key="2">
    <source>
        <dbReference type="EMBL" id="GIH19002.1"/>
    </source>
</evidence>
<evidence type="ECO:0000256" key="1">
    <source>
        <dbReference type="SAM" id="MobiDB-lite"/>
    </source>
</evidence>